<dbReference type="PANTHER" id="PTHR10947">
    <property type="entry name" value="PHENYLALANYL-TRNA SYNTHETASE BETA CHAIN AND LEUCINE-RICH REPEAT-CONTAINING PROTEIN 47"/>
    <property type="match status" value="1"/>
</dbReference>
<keyword evidence="5 16" id="KW-0820">tRNA-binding</keyword>
<accession>A0A1Q5PXL9</accession>
<organism evidence="20 21">
    <name type="scientific">Buchananella hordeovulneris</name>
    <dbReference type="NCBI Taxonomy" id="52770"/>
    <lineage>
        <taxon>Bacteria</taxon>
        <taxon>Bacillati</taxon>
        <taxon>Actinomycetota</taxon>
        <taxon>Actinomycetes</taxon>
        <taxon>Actinomycetales</taxon>
        <taxon>Actinomycetaceae</taxon>
        <taxon>Buchananella</taxon>
    </lineage>
</organism>
<evidence type="ECO:0000313" key="21">
    <source>
        <dbReference type="Proteomes" id="UP000185612"/>
    </source>
</evidence>
<dbReference type="Gene3D" id="2.40.50.140">
    <property type="entry name" value="Nucleic acid-binding proteins"/>
    <property type="match status" value="1"/>
</dbReference>
<evidence type="ECO:0000259" key="17">
    <source>
        <dbReference type="PROSITE" id="PS50886"/>
    </source>
</evidence>
<keyword evidence="21" id="KW-1185">Reference proteome</keyword>
<keyword evidence="13 15" id="KW-0030">Aminoacyl-tRNA synthetase</keyword>
<dbReference type="GO" id="GO:0000287">
    <property type="term" value="F:magnesium ion binding"/>
    <property type="evidence" value="ECO:0007669"/>
    <property type="project" value="UniProtKB-UniRule"/>
</dbReference>
<evidence type="ECO:0000259" key="19">
    <source>
        <dbReference type="PROSITE" id="PS51483"/>
    </source>
</evidence>
<evidence type="ECO:0000256" key="8">
    <source>
        <dbReference type="ARBA" id="ARBA00022741"/>
    </source>
</evidence>
<evidence type="ECO:0000256" key="9">
    <source>
        <dbReference type="ARBA" id="ARBA00022840"/>
    </source>
</evidence>
<dbReference type="OrthoDB" id="9805455at2"/>
<dbReference type="InterPro" id="IPR045060">
    <property type="entry name" value="Phe-tRNA-ligase_IIc_bsu"/>
</dbReference>
<evidence type="ECO:0000256" key="5">
    <source>
        <dbReference type="ARBA" id="ARBA00022555"/>
    </source>
</evidence>
<dbReference type="GO" id="GO:0000049">
    <property type="term" value="F:tRNA binding"/>
    <property type="evidence" value="ECO:0007669"/>
    <property type="project" value="UniProtKB-UniRule"/>
</dbReference>
<dbReference type="NCBIfam" id="TIGR00472">
    <property type="entry name" value="pheT_bact"/>
    <property type="match status" value="1"/>
</dbReference>
<dbReference type="PROSITE" id="PS51447">
    <property type="entry name" value="FDX_ACB"/>
    <property type="match status" value="1"/>
</dbReference>
<keyword evidence="10 15" id="KW-0460">Magnesium</keyword>
<dbReference type="CDD" id="cd00769">
    <property type="entry name" value="PheRS_beta_core"/>
    <property type="match status" value="1"/>
</dbReference>
<keyword evidence="8 15" id="KW-0547">Nucleotide-binding</keyword>
<dbReference type="Gene3D" id="3.30.70.380">
    <property type="entry name" value="Ferrodoxin-fold anticodon-binding domain"/>
    <property type="match status" value="1"/>
</dbReference>
<evidence type="ECO:0000256" key="15">
    <source>
        <dbReference type="HAMAP-Rule" id="MF_00283"/>
    </source>
</evidence>
<comment type="cofactor">
    <cofactor evidence="15">
        <name>Mg(2+)</name>
        <dbReference type="ChEBI" id="CHEBI:18420"/>
    </cofactor>
    <text evidence="15">Binds 2 magnesium ions per tetramer.</text>
</comment>
<dbReference type="Gene3D" id="3.30.56.10">
    <property type="match status" value="2"/>
</dbReference>
<evidence type="ECO:0000256" key="13">
    <source>
        <dbReference type="ARBA" id="ARBA00023146"/>
    </source>
</evidence>
<dbReference type="SMART" id="SM00874">
    <property type="entry name" value="B5"/>
    <property type="match status" value="1"/>
</dbReference>
<dbReference type="SMART" id="SM00896">
    <property type="entry name" value="FDX-ACB"/>
    <property type="match status" value="1"/>
</dbReference>
<comment type="similarity">
    <text evidence="2 15">Belongs to the phenylalanyl-tRNA synthetase beta subunit family. Type 1 subfamily.</text>
</comment>
<dbReference type="GO" id="GO:0004826">
    <property type="term" value="F:phenylalanine-tRNA ligase activity"/>
    <property type="evidence" value="ECO:0007669"/>
    <property type="project" value="UniProtKB-UniRule"/>
</dbReference>
<feature type="domain" description="FDX-ACB" evidence="18">
    <location>
        <begin position="759"/>
        <end position="852"/>
    </location>
</feature>
<keyword evidence="11 16" id="KW-0694">RNA-binding</keyword>
<evidence type="ECO:0000256" key="10">
    <source>
        <dbReference type="ARBA" id="ARBA00022842"/>
    </source>
</evidence>
<dbReference type="InterPro" id="IPR012340">
    <property type="entry name" value="NA-bd_OB-fold"/>
</dbReference>
<keyword evidence="4 15" id="KW-0963">Cytoplasm</keyword>
<dbReference type="SMART" id="SM00873">
    <property type="entry name" value="B3_4"/>
    <property type="match status" value="1"/>
</dbReference>
<reference evidence="21" key="1">
    <citation type="submission" date="2016-12" db="EMBL/GenBank/DDBJ databases">
        <authorList>
            <person name="Meng X."/>
        </authorList>
    </citation>
    <scope>NUCLEOTIDE SEQUENCE [LARGE SCALE GENOMIC DNA]</scope>
    <source>
        <strain evidence="21">DSM 20732</strain>
    </source>
</reference>
<comment type="catalytic activity">
    <reaction evidence="14 15">
        <text>tRNA(Phe) + L-phenylalanine + ATP = L-phenylalanyl-tRNA(Phe) + AMP + diphosphate + H(+)</text>
        <dbReference type="Rhea" id="RHEA:19413"/>
        <dbReference type="Rhea" id="RHEA-COMP:9668"/>
        <dbReference type="Rhea" id="RHEA-COMP:9699"/>
        <dbReference type="ChEBI" id="CHEBI:15378"/>
        <dbReference type="ChEBI" id="CHEBI:30616"/>
        <dbReference type="ChEBI" id="CHEBI:33019"/>
        <dbReference type="ChEBI" id="CHEBI:58095"/>
        <dbReference type="ChEBI" id="CHEBI:78442"/>
        <dbReference type="ChEBI" id="CHEBI:78531"/>
        <dbReference type="ChEBI" id="CHEBI:456215"/>
        <dbReference type="EC" id="6.1.1.20"/>
    </reaction>
</comment>
<feature type="binding site" evidence="15">
    <location>
        <position position="497"/>
    </location>
    <ligand>
        <name>Mg(2+)</name>
        <dbReference type="ChEBI" id="CHEBI:18420"/>
        <note>shared with alpha subunit</note>
    </ligand>
</feature>
<dbReference type="InterPro" id="IPR005146">
    <property type="entry name" value="B3/B4_tRNA-bd"/>
</dbReference>
<dbReference type="Pfam" id="PF01588">
    <property type="entry name" value="tRNA_bind"/>
    <property type="match status" value="1"/>
</dbReference>
<protein>
    <recommendedName>
        <fullName evidence="15">Phenylalanine--tRNA ligase beta subunit</fullName>
        <ecNumber evidence="15">6.1.1.20</ecNumber>
    </recommendedName>
    <alternativeName>
        <fullName evidence="15">Phenylalanyl-tRNA synthetase beta subunit</fullName>
        <shortName evidence="15">PheRS</shortName>
    </alternativeName>
</protein>
<evidence type="ECO:0000256" key="4">
    <source>
        <dbReference type="ARBA" id="ARBA00022490"/>
    </source>
</evidence>
<dbReference type="InterPro" id="IPR041616">
    <property type="entry name" value="PheRS_beta_core"/>
</dbReference>
<evidence type="ECO:0000256" key="2">
    <source>
        <dbReference type="ARBA" id="ARBA00008653"/>
    </source>
</evidence>
<keyword evidence="6 15" id="KW-0436">Ligase</keyword>
<dbReference type="STRING" id="52770.BSZ40_04700"/>
<evidence type="ECO:0000256" key="12">
    <source>
        <dbReference type="ARBA" id="ARBA00022917"/>
    </source>
</evidence>
<dbReference type="InterPro" id="IPR036690">
    <property type="entry name" value="Fdx_antiC-bd_sf"/>
</dbReference>
<sequence length="853" mass="90630">MPRIDLEWLADHVDLSAAPTAEQLAAALVQVGIEEETIWPPAVTGPLVVGRVLTMDSETHKNGKTINYCRVDVGEHNDEPGTGKEPSELPSRGIVCGAHNFAPGDWVVVSLPGTVLPGPFPIAGRKTYGHWSDGMICSERELGFSDEHDGIIVLTRLLPDQEFFPGQDAVELLGLGAQVLEVNITPDRGYCFSMRGLAREYSHSTGAAFKDPALPGVLTTPAPQGEGFPVELADAAPIHGVAGCDVFTTRIVRGIDPAAPTPRWMVRRLVNAGMRPISLAVDVTNYVMLDLGQPLHAYDLDQVSAPLVVRRARPGERLRTLDDVDRQLDGEDLVIADSPDTLGSRVLGLAGVMGGATSEVGPTTRDVLIEAAHFDPVTVARTARRHKLPSEAAKRFERGVDPLTPQIASQRVVDLLVEYGGGEADPTLHIVGQPHLPAPVDFPLAEVARLTGLELPENEIVALLAEIGCEVSGSGPVRQVTPPSWRTDLTGPAHFVEEVARLKGYDAIGSLLPVTAGGGGLTDAQRRRRELAAALALAGMSEILTDPFVGDVSDALGYDADDERRVRLRLANPLADDAPFLRSSLLETLLAAARRNVSRGLNSVALYEFGLVAQASTARGAAPVAGGQLPGQEVLAQLFAATPRQCQHAAGVFVGQAQQAGPLVPSRAYDWADAVEAVRLLARVAGAELEVRQARRAPWHPGRCAALWVGETCVGYAGELHPDVCEAFSLPPRTCAFEVNVEAAFTVAAPEVLTTRPISTFPAAKEDFSFVVARTCPANAVAQVVRQALGDLAEDVHIFDVYTGSGIAADQQAVAVSVRLRAADRTLTADDLATARRRVISAVEAEVGGQLRG</sequence>
<evidence type="ECO:0000256" key="7">
    <source>
        <dbReference type="ARBA" id="ARBA00022723"/>
    </source>
</evidence>
<dbReference type="InParanoid" id="A0A1Q5PXL9"/>
<keyword evidence="12 15" id="KW-0648">Protein biosynthesis</keyword>
<dbReference type="EC" id="6.1.1.20" evidence="15"/>
<dbReference type="RefSeq" id="WP_073823760.1">
    <property type="nucleotide sequence ID" value="NZ_MQVS01000003.1"/>
</dbReference>
<dbReference type="Pfam" id="PF03147">
    <property type="entry name" value="FDX-ACB"/>
    <property type="match status" value="1"/>
</dbReference>
<comment type="subunit">
    <text evidence="3 15">Tetramer of two alpha and two beta subunits.</text>
</comment>
<gene>
    <name evidence="15" type="primary">pheT</name>
    <name evidence="20" type="ORF">BSZ40_04700</name>
</gene>
<evidence type="ECO:0000256" key="1">
    <source>
        <dbReference type="ARBA" id="ARBA00004496"/>
    </source>
</evidence>
<dbReference type="HAMAP" id="MF_00283">
    <property type="entry name" value="Phe_tRNA_synth_beta1"/>
    <property type="match status" value="1"/>
</dbReference>
<feature type="domain" description="TRNA-binding" evidence="17">
    <location>
        <begin position="41"/>
        <end position="170"/>
    </location>
</feature>
<dbReference type="SUPFAM" id="SSF46955">
    <property type="entry name" value="Putative DNA-binding domain"/>
    <property type="match status" value="1"/>
</dbReference>
<keyword evidence="9 15" id="KW-0067">ATP-binding</keyword>
<dbReference type="GO" id="GO:0005524">
    <property type="term" value="F:ATP binding"/>
    <property type="evidence" value="ECO:0007669"/>
    <property type="project" value="UniProtKB-UniRule"/>
</dbReference>
<dbReference type="SUPFAM" id="SSF54991">
    <property type="entry name" value="Anticodon-binding domain of PheRS"/>
    <property type="match status" value="1"/>
</dbReference>
<dbReference type="FunCoup" id="A0A1Q5PXL9">
    <property type="interactions" value="59"/>
</dbReference>
<evidence type="ECO:0000313" key="20">
    <source>
        <dbReference type="EMBL" id="OKL52202.1"/>
    </source>
</evidence>
<dbReference type="InterPro" id="IPR002547">
    <property type="entry name" value="tRNA-bd_dom"/>
</dbReference>
<dbReference type="InterPro" id="IPR020825">
    <property type="entry name" value="Phe-tRNA_synthase-like_B3/B4"/>
</dbReference>
<dbReference type="PANTHER" id="PTHR10947:SF0">
    <property type="entry name" value="PHENYLALANINE--TRNA LIGASE BETA SUBUNIT"/>
    <property type="match status" value="1"/>
</dbReference>
<feature type="binding site" evidence="15">
    <location>
        <position position="488"/>
    </location>
    <ligand>
        <name>Mg(2+)</name>
        <dbReference type="ChEBI" id="CHEBI:18420"/>
        <note>shared with alpha subunit</note>
    </ligand>
</feature>
<evidence type="ECO:0000256" key="14">
    <source>
        <dbReference type="ARBA" id="ARBA00049255"/>
    </source>
</evidence>
<comment type="caution">
    <text evidence="20">The sequence shown here is derived from an EMBL/GenBank/DDBJ whole genome shotgun (WGS) entry which is preliminary data.</text>
</comment>
<dbReference type="Pfam" id="PF17759">
    <property type="entry name" value="tRNA_synthFbeta"/>
    <property type="match status" value="1"/>
</dbReference>
<dbReference type="InterPro" id="IPR009061">
    <property type="entry name" value="DNA-bd_dom_put_sf"/>
</dbReference>
<evidence type="ECO:0000259" key="18">
    <source>
        <dbReference type="PROSITE" id="PS51447"/>
    </source>
</evidence>
<comment type="caution">
    <text evidence="15">Lacks conserved residue(s) required for the propagation of feature annotation.</text>
</comment>
<dbReference type="Proteomes" id="UP000185612">
    <property type="component" value="Unassembled WGS sequence"/>
</dbReference>
<dbReference type="SUPFAM" id="SSF55681">
    <property type="entry name" value="Class II aaRS and biotin synthetases"/>
    <property type="match status" value="1"/>
</dbReference>
<proteinExistence type="inferred from homology"/>
<dbReference type="FunFam" id="3.30.930.10:FF:000130">
    <property type="entry name" value="Phenylalanine--tRNA ligase beta subunit"/>
    <property type="match status" value="1"/>
</dbReference>
<name>A0A1Q5PXL9_9ACTO</name>
<dbReference type="GO" id="GO:0009328">
    <property type="term" value="C:phenylalanine-tRNA ligase complex"/>
    <property type="evidence" value="ECO:0007669"/>
    <property type="project" value="TreeGrafter"/>
</dbReference>
<dbReference type="GO" id="GO:0006432">
    <property type="term" value="P:phenylalanyl-tRNA aminoacylation"/>
    <property type="evidence" value="ECO:0007669"/>
    <property type="project" value="UniProtKB-UniRule"/>
</dbReference>
<dbReference type="CDD" id="cd02796">
    <property type="entry name" value="tRNA_bind_bactPheRS"/>
    <property type="match status" value="1"/>
</dbReference>
<dbReference type="PROSITE" id="PS50886">
    <property type="entry name" value="TRBD"/>
    <property type="match status" value="1"/>
</dbReference>
<comment type="subcellular location">
    <subcellularLocation>
        <location evidence="1 15">Cytoplasm</location>
    </subcellularLocation>
</comment>
<dbReference type="InterPro" id="IPR045864">
    <property type="entry name" value="aa-tRNA-synth_II/BPL/LPL"/>
</dbReference>
<dbReference type="InterPro" id="IPR005121">
    <property type="entry name" value="Fdx_antiC-bd"/>
</dbReference>
<evidence type="ECO:0000256" key="3">
    <source>
        <dbReference type="ARBA" id="ARBA00011209"/>
    </source>
</evidence>
<dbReference type="PROSITE" id="PS51483">
    <property type="entry name" value="B5"/>
    <property type="match status" value="1"/>
</dbReference>
<dbReference type="InterPro" id="IPR033714">
    <property type="entry name" value="tRNA_bind_bactPheRS"/>
</dbReference>
<feature type="binding site" evidence="15">
    <location>
        <position position="498"/>
    </location>
    <ligand>
        <name>Mg(2+)</name>
        <dbReference type="ChEBI" id="CHEBI:18420"/>
        <note>shared with alpha subunit</note>
    </ligand>
</feature>
<dbReference type="EMBL" id="MQVS01000003">
    <property type="protein sequence ID" value="OKL52202.1"/>
    <property type="molecule type" value="Genomic_DNA"/>
</dbReference>
<evidence type="ECO:0000256" key="16">
    <source>
        <dbReference type="PROSITE-ProRule" id="PRU00209"/>
    </source>
</evidence>
<keyword evidence="7 15" id="KW-0479">Metal-binding</keyword>
<dbReference type="Pfam" id="PF03483">
    <property type="entry name" value="B3_4"/>
    <property type="match status" value="1"/>
</dbReference>
<dbReference type="Pfam" id="PF03484">
    <property type="entry name" value="B5"/>
    <property type="match status" value="1"/>
</dbReference>
<dbReference type="InterPro" id="IPR004532">
    <property type="entry name" value="Phe-tRNA-ligase_IIc_bsu_bact"/>
</dbReference>
<dbReference type="Gene3D" id="3.30.930.10">
    <property type="entry name" value="Bira Bifunctional Protein, Domain 2"/>
    <property type="match status" value="1"/>
</dbReference>
<dbReference type="SUPFAM" id="SSF56037">
    <property type="entry name" value="PheT/TilS domain"/>
    <property type="match status" value="1"/>
</dbReference>
<evidence type="ECO:0000256" key="6">
    <source>
        <dbReference type="ARBA" id="ARBA00022598"/>
    </source>
</evidence>
<dbReference type="InterPro" id="IPR005147">
    <property type="entry name" value="tRNA_synthase_B5-dom"/>
</dbReference>
<dbReference type="AlphaFoldDB" id="A0A1Q5PXL9"/>
<evidence type="ECO:0000256" key="11">
    <source>
        <dbReference type="ARBA" id="ARBA00022884"/>
    </source>
</evidence>
<dbReference type="SUPFAM" id="SSF50249">
    <property type="entry name" value="Nucleic acid-binding proteins"/>
    <property type="match status" value="1"/>
</dbReference>
<feature type="domain" description="B5" evidence="19">
    <location>
        <begin position="435"/>
        <end position="510"/>
    </location>
</feature>
<dbReference type="Gene3D" id="3.50.40.10">
    <property type="entry name" value="Phenylalanyl-trna Synthetase, Chain B, domain 3"/>
    <property type="match status" value="1"/>
</dbReference>